<sequence length="314" mass="36729">MSRYINPYTDFGFKKLFGEEANKDLLIDFLNQLLPAHHQIQTLQFKNTEKLPLYAEDRKAFFDVYCTSPNGEKFIVEMQRARMDYFKDRALFYVTFPIQEQAKKGVWNFKLSAVYFIAILDCFIEEAPEATDFRQDVSLKNQHGQIFYDKLHFCFLQMPLFNKQAGELENHFEKWIYFLKNLANLEEIPRILNEPVFKKAFEIAELSNLKPRQAQQYRRSLMNYWSNNAVINTAFEDGKAEGKAEGLAEGLAEGIALGATRGEANILRKLLEKRFGQLPKHIQEKLAQASAQQLEGWTDKLLEIQQLEELFKRE</sequence>
<dbReference type="OrthoDB" id="9812287at2"/>
<keyword evidence="3" id="KW-1185">Reference proteome</keyword>
<dbReference type="Pfam" id="PF12784">
    <property type="entry name" value="PDDEXK_2"/>
    <property type="match status" value="1"/>
</dbReference>
<dbReference type="Proteomes" id="UP000005744">
    <property type="component" value="Unassembled WGS sequence"/>
</dbReference>
<name>I3CIF9_9GAMM</name>
<proteinExistence type="predicted"/>
<dbReference type="AlphaFoldDB" id="I3CIF9"/>
<dbReference type="PANTHER" id="PTHR41317">
    <property type="entry name" value="PD-(D_E)XK NUCLEASE FAMILY TRANSPOSASE"/>
    <property type="match status" value="1"/>
</dbReference>
<gene>
    <name evidence="2" type="ORF">BegalDRAFT_2559</name>
</gene>
<evidence type="ECO:0000313" key="3">
    <source>
        <dbReference type="Proteomes" id="UP000005744"/>
    </source>
</evidence>
<dbReference type="InterPro" id="IPR025587">
    <property type="entry name" value="DUF4351"/>
</dbReference>
<dbReference type="eggNOG" id="COG5464">
    <property type="taxonomic scope" value="Bacteria"/>
</dbReference>
<reference evidence="2 3" key="1">
    <citation type="submission" date="2011-11" db="EMBL/GenBank/DDBJ databases">
        <title>Improved High-Quality Draft sequence of Beggiatoa alba B18lD.</title>
        <authorList>
            <consortium name="US DOE Joint Genome Institute"/>
            <person name="Lucas S."/>
            <person name="Han J."/>
            <person name="Lapidus A."/>
            <person name="Cheng J.-F."/>
            <person name="Goodwin L."/>
            <person name="Pitluck S."/>
            <person name="Peters L."/>
            <person name="Mikhailova N."/>
            <person name="Held B."/>
            <person name="Detter J.C."/>
            <person name="Han C."/>
            <person name="Tapia R."/>
            <person name="Land M."/>
            <person name="Hauser L."/>
            <person name="Kyrpides N."/>
            <person name="Ivanova N."/>
            <person name="Pagani I."/>
            <person name="Samuel K."/>
            <person name="Teske A."/>
            <person name="Mueller J."/>
            <person name="Woyke T."/>
        </authorList>
    </citation>
    <scope>NUCLEOTIDE SEQUENCE [LARGE SCALE GENOMIC DNA]</scope>
    <source>
        <strain evidence="2 3">B18LD</strain>
    </source>
</reference>
<organism evidence="2 3">
    <name type="scientific">Beggiatoa alba B18LD</name>
    <dbReference type="NCBI Taxonomy" id="395493"/>
    <lineage>
        <taxon>Bacteria</taxon>
        <taxon>Pseudomonadati</taxon>
        <taxon>Pseudomonadota</taxon>
        <taxon>Gammaproteobacteria</taxon>
        <taxon>Thiotrichales</taxon>
        <taxon>Thiotrichaceae</taxon>
        <taxon>Beggiatoa</taxon>
    </lineage>
</organism>
<protein>
    <recommendedName>
        <fullName evidence="1">DUF4351 domain-containing protein</fullName>
    </recommendedName>
</protein>
<dbReference type="STRING" id="395493.BegalDRAFT_2559"/>
<feature type="domain" description="DUF4351" evidence="1">
    <location>
        <begin position="258"/>
        <end position="311"/>
    </location>
</feature>
<dbReference type="PANTHER" id="PTHR41317:SF1">
    <property type="entry name" value="PD-(D_E)XK NUCLEASE FAMILY TRANSPOSASE"/>
    <property type="match status" value="1"/>
</dbReference>
<dbReference type="RefSeq" id="WP_002690556.1">
    <property type="nucleotide sequence ID" value="NZ_JH600070.1"/>
</dbReference>
<evidence type="ECO:0000313" key="2">
    <source>
        <dbReference type="EMBL" id="EIJ43402.1"/>
    </source>
</evidence>
<dbReference type="NCBIfam" id="TIGR01784">
    <property type="entry name" value="T_den_put_tspse"/>
    <property type="match status" value="1"/>
</dbReference>
<evidence type="ECO:0000259" key="1">
    <source>
        <dbReference type="Pfam" id="PF14261"/>
    </source>
</evidence>
<dbReference type="EMBL" id="JH600070">
    <property type="protein sequence ID" value="EIJ43402.1"/>
    <property type="molecule type" value="Genomic_DNA"/>
</dbReference>
<dbReference type="HOGENOM" id="CLU_057504_1_0_6"/>
<dbReference type="InterPro" id="IPR010106">
    <property type="entry name" value="RpnA"/>
</dbReference>
<dbReference type="Pfam" id="PF14261">
    <property type="entry name" value="DUF4351"/>
    <property type="match status" value="1"/>
</dbReference>
<accession>I3CIF9</accession>